<reference evidence="3" key="1">
    <citation type="submission" date="2020-02" db="EMBL/GenBank/DDBJ databases">
        <authorList>
            <person name="Lichtner F.J."/>
        </authorList>
    </citation>
    <scope>NUCLEOTIDE SEQUENCE</scope>
    <source>
        <strain evidence="3">G10</strain>
    </source>
</reference>
<dbReference type="AlphaFoldDB" id="A0A9P5L2X9"/>
<sequence length="83" mass="9415">MSRSKKTVALRAASKSGAPQPEIKADKIHRFPVIEQSLELMKITLHMTTASLLCMRGLLPIHAFGERILPANRFHERYNYAIL</sequence>
<evidence type="ECO:0000313" key="3">
    <source>
        <dbReference type="EMBL" id="KAF7522051.1"/>
    </source>
</evidence>
<evidence type="ECO:0000259" key="2">
    <source>
        <dbReference type="PROSITE" id="PS50815"/>
    </source>
</evidence>
<protein>
    <recommendedName>
        <fullName evidence="2">HORMA domain-containing protein</fullName>
    </recommendedName>
</protein>
<dbReference type="EMBL" id="JAAOZQ010000056">
    <property type="protein sequence ID" value="KAF7522051.1"/>
    <property type="molecule type" value="Genomic_DNA"/>
</dbReference>
<feature type="region of interest" description="Disordered" evidence="1">
    <location>
        <begin position="1"/>
        <end position="21"/>
    </location>
</feature>
<comment type="caution">
    <text evidence="3">The sequence shown here is derived from an EMBL/GenBank/DDBJ whole genome shotgun (WGS) entry which is preliminary data.</text>
</comment>
<gene>
    <name evidence="3" type="ORF">PCG10_007675</name>
</gene>
<dbReference type="InterPro" id="IPR003511">
    <property type="entry name" value="HORMA_dom"/>
</dbReference>
<accession>A0A9P5L2X9</accession>
<feature type="domain" description="HORMA" evidence="2">
    <location>
        <begin position="35"/>
        <end position="83"/>
    </location>
</feature>
<dbReference type="Proteomes" id="UP000701341">
    <property type="component" value="Unassembled WGS sequence"/>
</dbReference>
<keyword evidence="4" id="KW-1185">Reference proteome</keyword>
<organism evidence="3 4">
    <name type="scientific">Penicillium crustosum</name>
    <name type="common">Blue mold fungus</name>
    <dbReference type="NCBI Taxonomy" id="36656"/>
    <lineage>
        <taxon>Eukaryota</taxon>
        <taxon>Fungi</taxon>
        <taxon>Dikarya</taxon>
        <taxon>Ascomycota</taxon>
        <taxon>Pezizomycotina</taxon>
        <taxon>Eurotiomycetes</taxon>
        <taxon>Eurotiomycetidae</taxon>
        <taxon>Eurotiales</taxon>
        <taxon>Aspergillaceae</taxon>
        <taxon>Penicillium</taxon>
    </lineage>
</organism>
<name>A0A9P5L2X9_PENCR</name>
<evidence type="ECO:0000313" key="4">
    <source>
        <dbReference type="Proteomes" id="UP000701341"/>
    </source>
</evidence>
<evidence type="ECO:0000256" key="1">
    <source>
        <dbReference type="SAM" id="MobiDB-lite"/>
    </source>
</evidence>
<dbReference type="PROSITE" id="PS50815">
    <property type="entry name" value="HORMA"/>
    <property type="match status" value="1"/>
</dbReference>
<proteinExistence type="predicted"/>